<protein>
    <submittedName>
        <fullName evidence="2">Uncharacterized protein</fullName>
    </submittedName>
</protein>
<proteinExistence type="predicted"/>
<gene>
    <name evidence="2" type="ORF">NDU88_000907</name>
</gene>
<sequence length="100" mass="10565">MPGSPASSNVQRDHEGSRARACSSLGRGSGLLLAVTQVQIPSDSGRILSDGSRAARVESGGLKVRRGTKEHCLALEEDTEFWRTSKGKGDVAVSQGLTER</sequence>
<comment type="caution">
    <text evidence="2">The sequence shown here is derived from an EMBL/GenBank/DDBJ whole genome shotgun (WGS) entry which is preliminary data.</text>
</comment>
<evidence type="ECO:0000313" key="2">
    <source>
        <dbReference type="EMBL" id="KAJ1191591.1"/>
    </source>
</evidence>
<evidence type="ECO:0000313" key="3">
    <source>
        <dbReference type="Proteomes" id="UP001066276"/>
    </source>
</evidence>
<dbReference type="EMBL" id="JANPWB010000004">
    <property type="protein sequence ID" value="KAJ1191591.1"/>
    <property type="molecule type" value="Genomic_DNA"/>
</dbReference>
<organism evidence="2 3">
    <name type="scientific">Pleurodeles waltl</name>
    <name type="common">Iberian ribbed newt</name>
    <dbReference type="NCBI Taxonomy" id="8319"/>
    <lineage>
        <taxon>Eukaryota</taxon>
        <taxon>Metazoa</taxon>
        <taxon>Chordata</taxon>
        <taxon>Craniata</taxon>
        <taxon>Vertebrata</taxon>
        <taxon>Euteleostomi</taxon>
        <taxon>Amphibia</taxon>
        <taxon>Batrachia</taxon>
        <taxon>Caudata</taxon>
        <taxon>Salamandroidea</taxon>
        <taxon>Salamandridae</taxon>
        <taxon>Pleurodelinae</taxon>
        <taxon>Pleurodeles</taxon>
    </lineage>
</organism>
<feature type="region of interest" description="Disordered" evidence="1">
    <location>
        <begin position="1"/>
        <end position="22"/>
    </location>
</feature>
<dbReference type="Proteomes" id="UP001066276">
    <property type="component" value="Chromosome 2_2"/>
</dbReference>
<keyword evidence="3" id="KW-1185">Reference proteome</keyword>
<name>A0AAV7UT83_PLEWA</name>
<reference evidence="2" key="1">
    <citation type="journal article" date="2022" name="bioRxiv">
        <title>Sequencing and chromosome-scale assembly of the giantPleurodeles waltlgenome.</title>
        <authorList>
            <person name="Brown T."/>
            <person name="Elewa A."/>
            <person name="Iarovenko S."/>
            <person name="Subramanian E."/>
            <person name="Araus A.J."/>
            <person name="Petzold A."/>
            <person name="Susuki M."/>
            <person name="Suzuki K.-i.T."/>
            <person name="Hayashi T."/>
            <person name="Toyoda A."/>
            <person name="Oliveira C."/>
            <person name="Osipova E."/>
            <person name="Leigh N.D."/>
            <person name="Simon A."/>
            <person name="Yun M.H."/>
        </authorList>
    </citation>
    <scope>NUCLEOTIDE SEQUENCE</scope>
    <source>
        <strain evidence="2">20211129_DDA</strain>
        <tissue evidence="2">Liver</tissue>
    </source>
</reference>
<dbReference type="AlphaFoldDB" id="A0AAV7UT83"/>
<evidence type="ECO:0000256" key="1">
    <source>
        <dbReference type="SAM" id="MobiDB-lite"/>
    </source>
</evidence>
<accession>A0AAV7UT83</accession>
<feature type="compositionally biased region" description="Polar residues" evidence="1">
    <location>
        <begin position="1"/>
        <end position="10"/>
    </location>
</feature>